<dbReference type="NCBIfam" id="TIGR04183">
    <property type="entry name" value="Por_Secre_tail"/>
    <property type="match status" value="1"/>
</dbReference>
<evidence type="ECO:0000313" key="4">
    <source>
        <dbReference type="EMBL" id="MEF3835742.1"/>
    </source>
</evidence>
<keyword evidence="5" id="KW-1185">Reference proteome</keyword>
<evidence type="ECO:0000259" key="3">
    <source>
        <dbReference type="Pfam" id="PF18962"/>
    </source>
</evidence>
<name>A0ABU7XYC8_9FLAO</name>
<comment type="caution">
    <text evidence="4">The sequence shown here is derived from an EMBL/GenBank/DDBJ whole genome shotgun (WGS) entry which is preliminary data.</text>
</comment>
<sequence>MKKNSFKLSLCTGVSTLICFFLCVFIQDVKAQNALYVGDGGILYLKKDLPLVFNGNLSRSATGNVVFEAGTNLSSLTDYFAGSAGSDYVSVYGAGTTVVPVGSSIVRSPITIVSNASNDNFSIGYFLNDPAVDVSASLDAALSSSNYFLSDDEYWTVNKVSGTSNGYVISGTTPKSDAKYDGSDGTSYKMVWFNGSQWEEYVGDQKEGSFSYVSQKSALGIDDEHNIGEFLLYPNPVSAVATNVYFTLPANVQQLSVTVYDVTGKRVANYNNIPVRVGVNSISKPELSKGLYFLKFSFNNRQQYMTKRLVVQ</sequence>
<accession>A0ABU7XYC8</accession>
<dbReference type="EMBL" id="JAODOP010000004">
    <property type="protein sequence ID" value="MEF3835742.1"/>
    <property type="molecule type" value="Genomic_DNA"/>
</dbReference>
<evidence type="ECO:0000256" key="2">
    <source>
        <dbReference type="SAM" id="SignalP"/>
    </source>
</evidence>
<dbReference type="RefSeq" id="WP_303308021.1">
    <property type="nucleotide sequence ID" value="NZ_JAODOP010000004.1"/>
</dbReference>
<protein>
    <submittedName>
        <fullName evidence="4">T9SS type A sorting domain-containing protein</fullName>
    </submittedName>
</protein>
<keyword evidence="1 2" id="KW-0732">Signal</keyword>
<feature type="chain" id="PRO_5046081701" evidence="2">
    <location>
        <begin position="32"/>
        <end position="312"/>
    </location>
</feature>
<proteinExistence type="predicted"/>
<feature type="signal peptide" evidence="2">
    <location>
        <begin position="1"/>
        <end position="31"/>
    </location>
</feature>
<feature type="domain" description="Secretion system C-terminal sorting" evidence="3">
    <location>
        <begin position="232"/>
        <end position="310"/>
    </location>
</feature>
<evidence type="ECO:0000313" key="5">
    <source>
        <dbReference type="Proteomes" id="UP001337305"/>
    </source>
</evidence>
<dbReference type="InterPro" id="IPR026444">
    <property type="entry name" value="Secre_tail"/>
</dbReference>
<organism evidence="4 5">
    <name type="scientific">Flavivirga spongiicola</name>
    <dbReference type="NCBI Taxonomy" id="421621"/>
    <lineage>
        <taxon>Bacteria</taxon>
        <taxon>Pseudomonadati</taxon>
        <taxon>Bacteroidota</taxon>
        <taxon>Flavobacteriia</taxon>
        <taxon>Flavobacteriales</taxon>
        <taxon>Flavobacteriaceae</taxon>
        <taxon>Flavivirga</taxon>
    </lineage>
</organism>
<dbReference type="Pfam" id="PF18962">
    <property type="entry name" value="Por_Secre_tail"/>
    <property type="match status" value="1"/>
</dbReference>
<dbReference type="Proteomes" id="UP001337305">
    <property type="component" value="Unassembled WGS sequence"/>
</dbReference>
<evidence type="ECO:0000256" key="1">
    <source>
        <dbReference type="ARBA" id="ARBA00022729"/>
    </source>
</evidence>
<gene>
    <name evidence="4" type="ORF">N1F79_21635</name>
</gene>
<reference evidence="4 5" key="1">
    <citation type="submission" date="2022-09" db="EMBL/GenBank/DDBJ databases">
        <title>Genome sequencing of Flavivirga sp. MEBiC05379.</title>
        <authorList>
            <person name="Oh H.-M."/>
            <person name="Kwon K.K."/>
            <person name="Park M.J."/>
            <person name="Yang S.-H."/>
        </authorList>
    </citation>
    <scope>NUCLEOTIDE SEQUENCE [LARGE SCALE GENOMIC DNA]</scope>
    <source>
        <strain evidence="4 5">MEBiC05379</strain>
    </source>
</reference>